<evidence type="ECO:0000313" key="2">
    <source>
        <dbReference type="EMBL" id="VBB07043.1"/>
    </source>
</evidence>
<protein>
    <submittedName>
        <fullName evidence="2">Uncharacterized protein</fullName>
    </submittedName>
</protein>
<keyword evidence="3" id="KW-1185">Reference proteome</keyword>
<organism evidence="2 3">
    <name type="scientific">Lucifera butyrica</name>
    <dbReference type="NCBI Taxonomy" id="1351585"/>
    <lineage>
        <taxon>Bacteria</taxon>
        <taxon>Bacillati</taxon>
        <taxon>Bacillota</taxon>
        <taxon>Negativicutes</taxon>
        <taxon>Veillonellales</taxon>
        <taxon>Veillonellaceae</taxon>
        <taxon>Lucifera</taxon>
    </lineage>
</organism>
<proteinExistence type="predicted"/>
<sequence>MTIRILSDSETARRTYPKEVGEFLENGLPAAGIPQESSDIWLKSPVNPDPAENPR</sequence>
<accession>A0A498RA90</accession>
<reference evidence="2 3" key="1">
    <citation type="submission" date="2018-06" db="EMBL/GenBank/DDBJ databases">
        <authorList>
            <person name="Strepis N."/>
        </authorList>
    </citation>
    <scope>NUCLEOTIDE SEQUENCE [LARGE SCALE GENOMIC DNA]</scope>
    <source>
        <strain evidence="2">LUCI</strain>
    </source>
</reference>
<dbReference type="RefSeq" id="WP_165865969.1">
    <property type="nucleotide sequence ID" value="NZ_UPPP01000071.1"/>
</dbReference>
<dbReference type="EMBL" id="UPPP01000071">
    <property type="protein sequence ID" value="VBB07043.1"/>
    <property type="molecule type" value="Genomic_DNA"/>
</dbReference>
<dbReference type="AlphaFoldDB" id="A0A498RA90"/>
<name>A0A498RA90_9FIRM</name>
<gene>
    <name evidence="2" type="ORF">LUCI_2287</name>
</gene>
<dbReference type="Proteomes" id="UP000277811">
    <property type="component" value="Unassembled WGS sequence"/>
</dbReference>
<evidence type="ECO:0000256" key="1">
    <source>
        <dbReference type="SAM" id="MobiDB-lite"/>
    </source>
</evidence>
<feature type="region of interest" description="Disordered" evidence="1">
    <location>
        <begin position="29"/>
        <end position="55"/>
    </location>
</feature>
<evidence type="ECO:0000313" key="3">
    <source>
        <dbReference type="Proteomes" id="UP000277811"/>
    </source>
</evidence>